<evidence type="ECO:0000313" key="3">
    <source>
        <dbReference type="EMBL" id="MDS0293397.1"/>
    </source>
</evidence>
<feature type="compositionally biased region" description="Acidic residues" evidence="1">
    <location>
        <begin position="130"/>
        <end position="141"/>
    </location>
</feature>
<dbReference type="Proteomes" id="UP001254813">
    <property type="component" value="Unassembled WGS sequence"/>
</dbReference>
<reference evidence="3 4" key="1">
    <citation type="submission" date="2022-06" db="EMBL/GenBank/DDBJ databases">
        <title>Halogeometricum sp. a new haloarchaeum isolate from saline soil.</title>
        <authorList>
            <person name="Strakova D."/>
            <person name="Galisteo C."/>
            <person name="Sanchez-Porro C."/>
            <person name="Ventosa A."/>
        </authorList>
    </citation>
    <scope>NUCLEOTIDE SEQUENCE [LARGE SCALE GENOMIC DNA]</scope>
    <source>
        <strain evidence="4">S3BR25-2</strain>
    </source>
</reference>
<feature type="transmembrane region" description="Helical" evidence="2">
    <location>
        <begin position="46"/>
        <end position="67"/>
    </location>
</feature>
<dbReference type="EMBL" id="JAMQOQ010000001">
    <property type="protein sequence ID" value="MDS0293397.1"/>
    <property type="molecule type" value="Genomic_DNA"/>
</dbReference>
<evidence type="ECO:0000256" key="2">
    <source>
        <dbReference type="SAM" id="Phobius"/>
    </source>
</evidence>
<name>A0ABU2FXY9_9EURY</name>
<feature type="transmembrane region" description="Helical" evidence="2">
    <location>
        <begin position="12"/>
        <end position="34"/>
    </location>
</feature>
<accession>A0ABU2FXY9</accession>
<comment type="caution">
    <text evidence="3">The sequence shown here is derived from an EMBL/GenBank/DDBJ whole genome shotgun (WGS) entry which is preliminary data.</text>
</comment>
<gene>
    <name evidence="3" type="ORF">NDI79_04320</name>
</gene>
<keyword evidence="2" id="KW-1133">Transmembrane helix</keyword>
<protein>
    <submittedName>
        <fullName evidence="3">Cox cluster protein</fullName>
    </submittedName>
</protein>
<keyword evidence="2" id="KW-0812">Transmembrane</keyword>
<sequence>MANEIFDRETLLDLTVNMIPLFIIAFFIVAFAAFPLFGRGDLLAMAVQYGLLLVPFVALAALTYVSGKAIAGDEKRSAVFLQGQATVDEPTELHEYEEQAEQAAVDDGNDDDGPAELESGDDESTRTDDETAQTDDETTQN</sequence>
<feature type="region of interest" description="Disordered" evidence="1">
    <location>
        <begin position="97"/>
        <end position="141"/>
    </location>
</feature>
<evidence type="ECO:0000256" key="1">
    <source>
        <dbReference type="SAM" id="MobiDB-lite"/>
    </source>
</evidence>
<dbReference type="InterPro" id="IPR046506">
    <property type="entry name" value="DUF6684"/>
</dbReference>
<dbReference type="RefSeq" id="WP_310927212.1">
    <property type="nucleotide sequence ID" value="NZ_JAMQOQ010000001.1"/>
</dbReference>
<keyword evidence="4" id="KW-1185">Reference proteome</keyword>
<proteinExistence type="predicted"/>
<dbReference type="Pfam" id="PF20389">
    <property type="entry name" value="DUF6684"/>
    <property type="match status" value="1"/>
</dbReference>
<feature type="compositionally biased region" description="Acidic residues" evidence="1">
    <location>
        <begin position="107"/>
        <end position="122"/>
    </location>
</feature>
<evidence type="ECO:0000313" key="4">
    <source>
        <dbReference type="Proteomes" id="UP001254813"/>
    </source>
</evidence>
<organism evidence="3 4">
    <name type="scientific">Halogeometricum luteum</name>
    <dbReference type="NCBI Taxonomy" id="2950537"/>
    <lineage>
        <taxon>Archaea</taxon>
        <taxon>Methanobacteriati</taxon>
        <taxon>Methanobacteriota</taxon>
        <taxon>Stenosarchaea group</taxon>
        <taxon>Halobacteria</taxon>
        <taxon>Halobacteriales</taxon>
        <taxon>Haloferacaceae</taxon>
        <taxon>Halogeometricum</taxon>
    </lineage>
</organism>
<keyword evidence="2" id="KW-0472">Membrane</keyword>